<comment type="caution">
    <text evidence="1">The sequence shown here is derived from an EMBL/GenBank/DDBJ whole genome shotgun (WGS) entry which is preliminary data.</text>
</comment>
<dbReference type="AlphaFoldDB" id="A0AA40SS70"/>
<dbReference type="RefSeq" id="WP_183500959.1">
    <property type="nucleotide sequence ID" value="NZ_BAABCO010000003.1"/>
</dbReference>
<sequence length="78" mass="8635">MLLLVTAAEMQYRLESEIRDRDLARIAMMRERQDAIAAEAAAVAAPVPRRSRAANRERSAWPRPIGMQASISCPCPVA</sequence>
<name>A0AA40SS70_9MICO</name>
<proteinExistence type="predicted"/>
<keyword evidence="2" id="KW-1185">Reference proteome</keyword>
<reference evidence="1 2" key="1">
    <citation type="submission" date="2020-08" db="EMBL/GenBank/DDBJ databases">
        <title>Sequencing the genomes of 1000 actinobacteria strains.</title>
        <authorList>
            <person name="Klenk H.-P."/>
        </authorList>
    </citation>
    <scope>NUCLEOTIDE SEQUENCE [LARGE SCALE GENOMIC DNA]</scope>
    <source>
        <strain evidence="1 2">DSM 19600</strain>
    </source>
</reference>
<evidence type="ECO:0000313" key="1">
    <source>
        <dbReference type="EMBL" id="MBB4141486.1"/>
    </source>
</evidence>
<dbReference type="EMBL" id="JACIFH010000001">
    <property type="protein sequence ID" value="MBB4141486.1"/>
    <property type="molecule type" value="Genomic_DNA"/>
</dbReference>
<accession>A0AA40SS70</accession>
<dbReference type="Proteomes" id="UP000549113">
    <property type="component" value="Unassembled WGS sequence"/>
</dbReference>
<organism evidence="1 2">
    <name type="scientific">Microbacterium invictum</name>
    <dbReference type="NCBI Taxonomy" id="515415"/>
    <lineage>
        <taxon>Bacteria</taxon>
        <taxon>Bacillati</taxon>
        <taxon>Actinomycetota</taxon>
        <taxon>Actinomycetes</taxon>
        <taxon>Micrococcales</taxon>
        <taxon>Microbacteriaceae</taxon>
        <taxon>Microbacterium</taxon>
    </lineage>
</organism>
<gene>
    <name evidence="1" type="ORF">BKA10_003280</name>
</gene>
<evidence type="ECO:0000313" key="2">
    <source>
        <dbReference type="Proteomes" id="UP000549113"/>
    </source>
</evidence>
<protein>
    <submittedName>
        <fullName evidence="1">Uncharacterized protein</fullName>
    </submittedName>
</protein>